<name>A0A2U7NBM6_9CAUD</name>
<dbReference type="Proteomes" id="UP000247773">
    <property type="component" value="Genome"/>
</dbReference>
<gene>
    <name evidence="1" type="ORF">PspYZU05_07</name>
</gene>
<proteinExistence type="predicted"/>
<dbReference type="EMBL" id="KY971610">
    <property type="protein sequence ID" value="ASD51959.1"/>
    <property type="molecule type" value="Genomic_DNA"/>
</dbReference>
<accession>A0A2U7NBM6</accession>
<sequence length="51" mass="5769">MRQIWVTLVSGDYGFMWGTKLPLPGDRVRIQVRNQEGVLGFVTGICSKATW</sequence>
<keyword evidence="2" id="KW-1185">Reference proteome</keyword>
<evidence type="ECO:0000313" key="2">
    <source>
        <dbReference type="Proteomes" id="UP000247773"/>
    </source>
</evidence>
<organism evidence="1 2">
    <name type="scientific">Pseudomonas phage PspYZU05</name>
    <dbReference type="NCBI Taxonomy" id="1983556"/>
    <lineage>
        <taxon>Viruses</taxon>
        <taxon>Duplodnaviria</taxon>
        <taxon>Heunggongvirae</taxon>
        <taxon>Uroviricota</taxon>
        <taxon>Caudoviricetes</taxon>
        <taxon>Pantevenvirales</taxon>
        <taxon>Straboviridae</taxon>
        <taxon>Jiangsuvirus</taxon>
        <taxon>Jiangsuvirus pspyzu05</taxon>
    </lineage>
</organism>
<protein>
    <submittedName>
        <fullName evidence="1">Uncharacterized protein</fullName>
    </submittedName>
</protein>
<reference evidence="1 2" key="1">
    <citation type="submission" date="2017-04" db="EMBL/GenBank/DDBJ databases">
        <title>Isolation of lytic bacteriophages infecting Pseudomonas strains for biocontrol of fish and shrimp spoilage during chilled storage.</title>
        <authorList>
            <person name="Yang Z."/>
            <person name="Tao X."/>
            <person name="Gao L."/>
            <person name="Rao S."/>
        </authorList>
    </citation>
    <scope>NUCLEOTIDE SEQUENCE [LARGE SCALE GENOMIC DNA]</scope>
</reference>
<evidence type="ECO:0000313" key="1">
    <source>
        <dbReference type="EMBL" id="ASD51959.1"/>
    </source>
</evidence>